<comment type="caution">
    <text evidence="1">The sequence shown here is derived from an EMBL/GenBank/DDBJ whole genome shotgun (WGS) entry which is preliminary data.</text>
</comment>
<evidence type="ECO:0000313" key="2">
    <source>
        <dbReference type="Proteomes" id="UP000275408"/>
    </source>
</evidence>
<accession>A0A3M6TQA0</accession>
<evidence type="ECO:0000313" key="1">
    <source>
        <dbReference type="EMBL" id="RMX43607.1"/>
    </source>
</evidence>
<sequence length="69" mass="7884">MGEYVGKLAEMRDKTATPKGRAAFEKLMKRVIRSPRGLRRKAGPWPFPPDTCPVFARNAHGKRIMPKYN</sequence>
<protein>
    <submittedName>
        <fullName evidence="1">Uncharacterized protein</fullName>
    </submittedName>
</protein>
<name>A0A3M6TQA0_POCDA</name>
<dbReference type="AlphaFoldDB" id="A0A3M6TQA0"/>
<keyword evidence="2" id="KW-1185">Reference proteome</keyword>
<gene>
    <name evidence="1" type="ORF">pdam_00020607</name>
</gene>
<dbReference type="Proteomes" id="UP000275408">
    <property type="component" value="Unassembled WGS sequence"/>
</dbReference>
<proteinExistence type="predicted"/>
<dbReference type="OrthoDB" id="5973041at2759"/>
<reference evidence="1 2" key="1">
    <citation type="journal article" date="2018" name="Sci. Rep.">
        <title>Comparative analysis of the Pocillopora damicornis genome highlights role of immune system in coral evolution.</title>
        <authorList>
            <person name="Cunning R."/>
            <person name="Bay R.A."/>
            <person name="Gillette P."/>
            <person name="Baker A.C."/>
            <person name="Traylor-Knowles N."/>
        </authorList>
    </citation>
    <scope>NUCLEOTIDE SEQUENCE [LARGE SCALE GENOMIC DNA]</scope>
    <source>
        <strain evidence="1">RSMAS</strain>
        <tissue evidence="1">Whole animal</tissue>
    </source>
</reference>
<dbReference type="EMBL" id="RCHS01003178">
    <property type="protein sequence ID" value="RMX43607.1"/>
    <property type="molecule type" value="Genomic_DNA"/>
</dbReference>
<organism evidence="1 2">
    <name type="scientific">Pocillopora damicornis</name>
    <name type="common">Cauliflower coral</name>
    <name type="synonym">Millepora damicornis</name>
    <dbReference type="NCBI Taxonomy" id="46731"/>
    <lineage>
        <taxon>Eukaryota</taxon>
        <taxon>Metazoa</taxon>
        <taxon>Cnidaria</taxon>
        <taxon>Anthozoa</taxon>
        <taxon>Hexacorallia</taxon>
        <taxon>Scleractinia</taxon>
        <taxon>Astrocoeniina</taxon>
        <taxon>Pocilloporidae</taxon>
        <taxon>Pocillopora</taxon>
    </lineage>
</organism>